<dbReference type="PANTHER" id="PTHR31060">
    <property type="entry name" value="OSJNBA0011J08.25 PROTEIN-RELATED"/>
    <property type="match status" value="1"/>
</dbReference>
<dbReference type="Proteomes" id="UP000824469">
    <property type="component" value="Unassembled WGS sequence"/>
</dbReference>
<dbReference type="PANTHER" id="PTHR31060:SF37">
    <property type="entry name" value="BTB DOMAIN-CONTAINING PROTEIN"/>
    <property type="match status" value="1"/>
</dbReference>
<name>A0AA38GA42_TAXCH</name>
<dbReference type="OMA" id="HEDERFY"/>
<protein>
    <recommendedName>
        <fullName evidence="3">BTB/POZ domain-containing protein</fullName>
    </recommendedName>
</protein>
<evidence type="ECO:0008006" key="3">
    <source>
        <dbReference type="Google" id="ProtNLM"/>
    </source>
</evidence>
<keyword evidence="2" id="KW-1185">Reference proteome</keyword>
<dbReference type="InterPro" id="IPR038920">
    <property type="entry name" value="At3g05675-like"/>
</dbReference>
<organism evidence="1 2">
    <name type="scientific">Taxus chinensis</name>
    <name type="common">Chinese yew</name>
    <name type="synonym">Taxus wallichiana var. chinensis</name>
    <dbReference type="NCBI Taxonomy" id="29808"/>
    <lineage>
        <taxon>Eukaryota</taxon>
        <taxon>Viridiplantae</taxon>
        <taxon>Streptophyta</taxon>
        <taxon>Embryophyta</taxon>
        <taxon>Tracheophyta</taxon>
        <taxon>Spermatophyta</taxon>
        <taxon>Pinopsida</taxon>
        <taxon>Pinidae</taxon>
        <taxon>Conifers II</taxon>
        <taxon>Cupressales</taxon>
        <taxon>Taxaceae</taxon>
        <taxon>Taxus</taxon>
    </lineage>
</organism>
<dbReference type="AlphaFoldDB" id="A0AA38GA42"/>
<sequence length="404" mass="46699">MAKEMLKFGDVSSSDIQLRLIASNGEEYAANPIHLYSEVVKKSKVLEYMISERWFSEDRPLKIEVITTVPGFENYAKCFGLMYSCVNGGRVCFSSVDECLAILQVAAHLLVDDCIKRSMEYLAAVRWTTREESQIRAVLSSLELQTFPDLTVRLDKLNCDNYLEMLEKSAKEMLSFIFQGNWFWARKQDERETICKYLKDKCDGNSSPEIADLCKRVFYEEYVANIECFKSPGSGESVRENAVSALRWLLEMFKGWDTNTYEAALKRFFEDEELAKNIASRATVQQREDAFKIFLGYLKAVANAKVITTRAFRLSLLQTWMPVVVDMITDSKLMESIEVEVIKVVETVPLSDQMSIYNVWTHAYTNNKKKGFSKIFNWWFEKLEKGYYKSKLVEESPVVFSKKI</sequence>
<dbReference type="EMBL" id="JAHRHJ020000004">
    <property type="protein sequence ID" value="KAH9319546.1"/>
    <property type="molecule type" value="Genomic_DNA"/>
</dbReference>
<accession>A0AA38GA42</accession>
<evidence type="ECO:0000313" key="2">
    <source>
        <dbReference type="Proteomes" id="UP000824469"/>
    </source>
</evidence>
<reference evidence="1 2" key="1">
    <citation type="journal article" date="2021" name="Nat. Plants">
        <title>The Taxus genome provides insights into paclitaxel biosynthesis.</title>
        <authorList>
            <person name="Xiong X."/>
            <person name="Gou J."/>
            <person name="Liao Q."/>
            <person name="Li Y."/>
            <person name="Zhou Q."/>
            <person name="Bi G."/>
            <person name="Li C."/>
            <person name="Du R."/>
            <person name="Wang X."/>
            <person name="Sun T."/>
            <person name="Guo L."/>
            <person name="Liang H."/>
            <person name="Lu P."/>
            <person name="Wu Y."/>
            <person name="Zhang Z."/>
            <person name="Ro D.K."/>
            <person name="Shang Y."/>
            <person name="Huang S."/>
            <person name="Yan J."/>
        </authorList>
    </citation>
    <scope>NUCLEOTIDE SEQUENCE [LARGE SCALE GENOMIC DNA]</scope>
    <source>
        <strain evidence="1">Ta-2019</strain>
    </source>
</reference>
<comment type="caution">
    <text evidence="1">The sequence shown here is derived from an EMBL/GenBank/DDBJ whole genome shotgun (WGS) entry which is preliminary data.</text>
</comment>
<proteinExistence type="predicted"/>
<evidence type="ECO:0000313" key="1">
    <source>
        <dbReference type="EMBL" id="KAH9319546.1"/>
    </source>
</evidence>
<gene>
    <name evidence="1" type="ORF">KI387_021315</name>
</gene>